<comment type="caution">
    <text evidence="1">The sequence shown here is derived from an EMBL/GenBank/DDBJ whole genome shotgun (WGS) entry which is preliminary data.</text>
</comment>
<organism evidence="1 2">
    <name type="scientific">Salix purpurea</name>
    <name type="common">Purple osier willow</name>
    <dbReference type="NCBI Taxonomy" id="77065"/>
    <lineage>
        <taxon>Eukaryota</taxon>
        <taxon>Viridiplantae</taxon>
        <taxon>Streptophyta</taxon>
        <taxon>Embryophyta</taxon>
        <taxon>Tracheophyta</taxon>
        <taxon>Spermatophyta</taxon>
        <taxon>Magnoliopsida</taxon>
        <taxon>eudicotyledons</taxon>
        <taxon>Gunneridae</taxon>
        <taxon>Pentapetalae</taxon>
        <taxon>rosids</taxon>
        <taxon>fabids</taxon>
        <taxon>Malpighiales</taxon>
        <taxon>Salicaceae</taxon>
        <taxon>Saliceae</taxon>
        <taxon>Salix</taxon>
    </lineage>
</organism>
<dbReference type="Proteomes" id="UP001151532">
    <property type="component" value="Chromosome 5"/>
</dbReference>
<proteinExistence type="predicted"/>
<dbReference type="EMBL" id="JAPFFK010000002">
    <property type="protein sequence ID" value="KAJ6774022.1"/>
    <property type="molecule type" value="Genomic_DNA"/>
</dbReference>
<evidence type="ECO:0000313" key="2">
    <source>
        <dbReference type="Proteomes" id="UP001151532"/>
    </source>
</evidence>
<reference evidence="1" key="2">
    <citation type="journal article" date="2023" name="Int. J. Mol. Sci.">
        <title>De Novo Assembly and Annotation of 11 Diverse Shrub Willow (Salix) Genomes Reveals Novel Gene Organization in Sex-Linked Regions.</title>
        <authorList>
            <person name="Hyden B."/>
            <person name="Feng K."/>
            <person name="Yates T.B."/>
            <person name="Jawdy S."/>
            <person name="Cereghino C."/>
            <person name="Smart L.B."/>
            <person name="Muchero W."/>
        </authorList>
    </citation>
    <scope>NUCLEOTIDE SEQUENCE</scope>
    <source>
        <tissue evidence="1">Shoot tip</tissue>
    </source>
</reference>
<name>A0A9Q0WVL3_SALPP</name>
<gene>
    <name evidence="1" type="ORF">OIU79_017455</name>
</gene>
<sequence length="74" mass="8723">MLKICTYPLVNLPSLLLCNLIPTKQLQLFLKLFLSCWNSQWLLVLRCCCCFFKLLLLEIKPSCCSWLRMDLLLL</sequence>
<feature type="non-terminal residue" evidence="1">
    <location>
        <position position="74"/>
    </location>
</feature>
<keyword evidence="2" id="KW-1185">Reference proteome</keyword>
<protein>
    <submittedName>
        <fullName evidence="1">Uncharacterized protein</fullName>
    </submittedName>
</protein>
<accession>A0A9Q0WVL3</accession>
<dbReference type="AlphaFoldDB" id="A0A9Q0WVL3"/>
<evidence type="ECO:0000313" key="1">
    <source>
        <dbReference type="EMBL" id="KAJ6774022.1"/>
    </source>
</evidence>
<reference evidence="1" key="1">
    <citation type="submission" date="2022-11" db="EMBL/GenBank/DDBJ databases">
        <authorList>
            <person name="Hyden B.L."/>
            <person name="Feng K."/>
            <person name="Yates T."/>
            <person name="Jawdy S."/>
            <person name="Smart L.B."/>
            <person name="Muchero W."/>
        </authorList>
    </citation>
    <scope>NUCLEOTIDE SEQUENCE</scope>
    <source>
        <tissue evidence="1">Shoot tip</tissue>
    </source>
</reference>